<gene>
    <name evidence="2" type="ORF">FIESC28_08908</name>
</gene>
<sequence length="399" mass="44209">MRDLLSMLNYNGWDTSQDAGHPAPLVEQKFEESRVQVGFLSQDHPLPAGRTRDGQYEDGTVGWAWRDRNNSGVGPRYVTLANGKSPRSIRADILVHFDTMEYDRIRIYNSCLAVFHVRCIIKKWANRGSTTYPRIDDEDRPRNFATARLAIPVSLESQLQLGASQDAHERMATIPIDDKVPKAPPRPTIYETGVQVETWKESTEAMAPKGKKRKANDDLSQTAKRLHQDDSGKSSATRTQAADTSNEAILTVSVTPKSGMVFSWKTSAGHIAGGVIKVELTEFSTLSETSRAQATDPGHKAILTVSVTANSGLTFKWRTETGNMNGGIDRVQLIEYPTASDARFAAIEAHDQFWRHAVAIQNKVYVISLARKRIKRFAATSGKKTKYLSSVSTCGQPKS</sequence>
<dbReference type="OrthoDB" id="5103494at2759"/>
<organism evidence="2 3">
    <name type="scientific">Fusarium coffeatum</name>
    <dbReference type="NCBI Taxonomy" id="231269"/>
    <lineage>
        <taxon>Eukaryota</taxon>
        <taxon>Fungi</taxon>
        <taxon>Dikarya</taxon>
        <taxon>Ascomycota</taxon>
        <taxon>Pezizomycotina</taxon>
        <taxon>Sordariomycetes</taxon>
        <taxon>Hypocreomycetidae</taxon>
        <taxon>Hypocreales</taxon>
        <taxon>Nectriaceae</taxon>
        <taxon>Fusarium</taxon>
        <taxon>Fusarium incarnatum-equiseti species complex</taxon>
    </lineage>
</organism>
<accession>A0A366R611</accession>
<keyword evidence="3" id="KW-1185">Reference proteome</keyword>
<evidence type="ECO:0000313" key="3">
    <source>
        <dbReference type="Proteomes" id="UP000253153"/>
    </source>
</evidence>
<feature type="region of interest" description="Disordered" evidence="1">
    <location>
        <begin position="200"/>
        <end position="243"/>
    </location>
</feature>
<protein>
    <submittedName>
        <fullName evidence="2">Uncharacterized protein</fullName>
    </submittedName>
</protein>
<proteinExistence type="predicted"/>
<dbReference type="EMBL" id="QKXC01000211">
    <property type="protein sequence ID" value="RBR11625.1"/>
    <property type="molecule type" value="Genomic_DNA"/>
</dbReference>
<name>A0A366R611_9HYPO</name>
<evidence type="ECO:0000313" key="2">
    <source>
        <dbReference type="EMBL" id="RBR11625.1"/>
    </source>
</evidence>
<feature type="compositionally biased region" description="Polar residues" evidence="1">
    <location>
        <begin position="233"/>
        <end position="243"/>
    </location>
</feature>
<reference evidence="2 3" key="1">
    <citation type="submission" date="2018-06" db="EMBL/GenBank/DDBJ databases">
        <title>Fusarium incarnatum-equiseti species complex species 28.</title>
        <authorList>
            <person name="Gardiner D.M."/>
        </authorList>
    </citation>
    <scope>NUCLEOTIDE SEQUENCE [LARGE SCALE GENOMIC DNA]</scope>
    <source>
        <strain evidence="2 3">FIESC_28</strain>
    </source>
</reference>
<comment type="caution">
    <text evidence="2">The sequence shown here is derived from an EMBL/GenBank/DDBJ whole genome shotgun (WGS) entry which is preliminary data.</text>
</comment>
<dbReference type="AlphaFoldDB" id="A0A366R611"/>
<evidence type="ECO:0000256" key="1">
    <source>
        <dbReference type="SAM" id="MobiDB-lite"/>
    </source>
</evidence>
<dbReference type="Proteomes" id="UP000253153">
    <property type="component" value="Unassembled WGS sequence"/>
</dbReference>
<dbReference type="GeneID" id="41998341"/>
<dbReference type="RefSeq" id="XP_031012882.1">
    <property type="nucleotide sequence ID" value="XM_031163045.1"/>
</dbReference>